<comment type="caution">
    <text evidence="8">The sequence shown here is derived from an EMBL/GenBank/DDBJ whole genome shotgun (WGS) entry which is preliminary data.</text>
</comment>
<dbReference type="InterPro" id="IPR050545">
    <property type="entry name" value="Mycobact_MmpL"/>
</dbReference>
<keyword evidence="2" id="KW-1003">Cell membrane</keyword>
<dbReference type="eggNOG" id="COG2409">
    <property type="taxonomic scope" value="Bacteria"/>
</dbReference>
<evidence type="ECO:0000256" key="2">
    <source>
        <dbReference type="ARBA" id="ARBA00022475"/>
    </source>
</evidence>
<sequence length="690" mass="76055">MGYRMLTYLTIRLPGVIIALWMAFCIVFGSSAALLPSVLKDHGLQVEGAYNEVQHILNDHFGIPADPVIIVFERDNKESVVNLKQIMDQTLSDMIRIEGLETVISPKSDPRMLQGNTGYIVLGFNHPSFAMAPTISKIHSLIPKTPNITVGLTGKSVVQADVNRASLADMKKAEFIGIPLAFVILLVAFGGVLYALLPIVIGLIAVSGAMGIMYWLGMSGTMELSNFVLNVIPMVGLALSIDFALILTNRFREERSAGGVENTIEKAMLITLRTAGRSILFSAACVILGLAAIYLIRLPMFQSVAVAAITVLIISVILNLTLLPAMLSLLNRRESTKYRASTAKLRLKWLQWSSFVMRKPLRMTFFSSMLIVLCVIPVRNLETSIPDASSLPRAYESRWAANTYHSQFESKTSSSIPIVIQDKDLGVGSSKWPAIVQLQQSLKHDPNVLTMEPILQNIHNELLLSVTIRGIPGSEEASEWLRTWEEKGEHYTLPFILGGEAKYEQEIQDEIHERLPSVLLWIGLSNFILLFIAFRSIVIPLKALLMNVLSLGAAFGILVFIFQDGRLGMEPSSIAIMIPVFIFGLAFGISMDYGVFLLSRMTEEYEATGNYKQAIQEGLVSTGRIITSAAAILLVVTIPFAFGEVAGVKQLGVGIATAVFIDATLIRLVLVPSLMMLMGRLNWWLPRFLR</sequence>
<feature type="transmembrane region" description="Helical" evidence="6">
    <location>
        <begin position="544"/>
        <end position="562"/>
    </location>
</feature>
<keyword evidence="4 6" id="KW-1133">Transmembrane helix</keyword>
<organism evidence="8 9">
    <name type="scientific">Paenibacillus pini JCM 16418</name>
    <dbReference type="NCBI Taxonomy" id="1236976"/>
    <lineage>
        <taxon>Bacteria</taxon>
        <taxon>Bacillati</taxon>
        <taxon>Bacillota</taxon>
        <taxon>Bacilli</taxon>
        <taxon>Bacillales</taxon>
        <taxon>Paenibacillaceae</taxon>
        <taxon>Paenibacillus</taxon>
    </lineage>
</organism>
<feature type="transmembrane region" description="Helical" evidence="6">
    <location>
        <begin position="180"/>
        <end position="207"/>
    </location>
</feature>
<feature type="transmembrane region" description="Helical" evidence="6">
    <location>
        <begin position="304"/>
        <end position="330"/>
    </location>
</feature>
<dbReference type="OrthoDB" id="7051771at2"/>
<keyword evidence="5 6" id="KW-0472">Membrane</keyword>
<evidence type="ECO:0000259" key="7">
    <source>
        <dbReference type="PROSITE" id="PS50156"/>
    </source>
</evidence>
<dbReference type="Gene3D" id="1.20.1640.10">
    <property type="entry name" value="Multidrug efflux transporter AcrB transmembrane domain"/>
    <property type="match status" value="2"/>
</dbReference>
<dbReference type="AlphaFoldDB" id="W7YYZ4"/>
<feature type="domain" description="SSD" evidence="7">
    <location>
        <begin position="195"/>
        <end position="329"/>
    </location>
</feature>
<feature type="transmembrane region" description="Helical" evidence="6">
    <location>
        <begin position="278"/>
        <end position="298"/>
    </location>
</feature>
<evidence type="ECO:0000256" key="3">
    <source>
        <dbReference type="ARBA" id="ARBA00022692"/>
    </source>
</evidence>
<feature type="transmembrane region" description="Helical" evidence="6">
    <location>
        <begin position="361"/>
        <end position="378"/>
    </location>
</feature>
<dbReference type="SUPFAM" id="SSF82866">
    <property type="entry name" value="Multidrug efflux transporter AcrB transmembrane domain"/>
    <property type="match status" value="2"/>
</dbReference>
<dbReference type="Proteomes" id="UP000019364">
    <property type="component" value="Unassembled WGS sequence"/>
</dbReference>
<feature type="transmembrane region" description="Helical" evidence="6">
    <location>
        <begin position="654"/>
        <end position="677"/>
    </location>
</feature>
<evidence type="ECO:0000256" key="4">
    <source>
        <dbReference type="ARBA" id="ARBA00022989"/>
    </source>
</evidence>
<evidence type="ECO:0000256" key="5">
    <source>
        <dbReference type="ARBA" id="ARBA00023136"/>
    </source>
</evidence>
<evidence type="ECO:0000256" key="1">
    <source>
        <dbReference type="ARBA" id="ARBA00004651"/>
    </source>
</evidence>
<dbReference type="Pfam" id="PF03176">
    <property type="entry name" value="MMPL"/>
    <property type="match status" value="2"/>
</dbReference>
<keyword evidence="3 6" id="KW-0812">Transmembrane</keyword>
<dbReference type="GO" id="GO:0005886">
    <property type="term" value="C:plasma membrane"/>
    <property type="evidence" value="ECO:0007669"/>
    <property type="project" value="UniProtKB-SubCell"/>
</dbReference>
<proteinExistence type="predicted"/>
<keyword evidence="9" id="KW-1185">Reference proteome</keyword>
<dbReference type="InterPro" id="IPR000731">
    <property type="entry name" value="SSD"/>
</dbReference>
<gene>
    <name evidence="8" type="ORF">JCM16418_1626</name>
</gene>
<feature type="transmembrane region" description="Helical" evidence="6">
    <location>
        <begin position="12"/>
        <end position="35"/>
    </location>
</feature>
<dbReference type="RefSeq" id="WP_052020112.1">
    <property type="nucleotide sequence ID" value="NZ_BAVZ01000004.1"/>
</dbReference>
<protein>
    <submittedName>
        <fullName evidence="8">Transporter</fullName>
    </submittedName>
</protein>
<accession>W7YYZ4</accession>
<feature type="transmembrane region" description="Helical" evidence="6">
    <location>
        <begin position="574"/>
        <end position="598"/>
    </location>
</feature>
<evidence type="ECO:0000313" key="8">
    <source>
        <dbReference type="EMBL" id="GAF07599.1"/>
    </source>
</evidence>
<feature type="transmembrane region" description="Helical" evidence="6">
    <location>
        <begin position="227"/>
        <end position="247"/>
    </location>
</feature>
<dbReference type="PANTHER" id="PTHR33406:SF13">
    <property type="entry name" value="MEMBRANE PROTEIN YDFJ"/>
    <property type="match status" value="1"/>
</dbReference>
<dbReference type="EMBL" id="BAVZ01000004">
    <property type="protein sequence ID" value="GAF07599.1"/>
    <property type="molecule type" value="Genomic_DNA"/>
</dbReference>
<evidence type="ECO:0000313" key="9">
    <source>
        <dbReference type="Proteomes" id="UP000019364"/>
    </source>
</evidence>
<dbReference type="PROSITE" id="PS50156">
    <property type="entry name" value="SSD"/>
    <property type="match status" value="1"/>
</dbReference>
<feature type="transmembrane region" description="Helical" evidence="6">
    <location>
        <begin position="518"/>
        <end position="537"/>
    </location>
</feature>
<dbReference type="InterPro" id="IPR004869">
    <property type="entry name" value="MMPL_dom"/>
</dbReference>
<reference evidence="8 9" key="1">
    <citation type="journal article" date="2014" name="Genome Announc.">
        <title>Draft Genome Sequence of Paenibacillus pini JCM 16418T, Isolated from the Rhizosphere of Pine Tree.</title>
        <authorList>
            <person name="Yuki M."/>
            <person name="Oshima K."/>
            <person name="Suda W."/>
            <person name="Oshida Y."/>
            <person name="Kitamura K."/>
            <person name="Iida Y."/>
            <person name="Hattori M."/>
            <person name="Ohkuma M."/>
        </authorList>
    </citation>
    <scope>NUCLEOTIDE SEQUENCE [LARGE SCALE GENOMIC DNA]</scope>
    <source>
        <strain evidence="8 9">JCM 16418</strain>
    </source>
</reference>
<evidence type="ECO:0000256" key="6">
    <source>
        <dbReference type="SAM" id="Phobius"/>
    </source>
</evidence>
<feature type="transmembrane region" description="Helical" evidence="6">
    <location>
        <begin position="619"/>
        <end position="642"/>
    </location>
</feature>
<dbReference type="STRING" id="1236976.JCM16418_1626"/>
<name>W7YYZ4_9BACL</name>
<comment type="subcellular location">
    <subcellularLocation>
        <location evidence="1">Cell membrane</location>
        <topology evidence="1">Multi-pass membrane protein</topology>
    </subcellularLocation>
</comment>
<dbReference type="PANTHER" id="PTHR33406">
    <property type="entry name" value="MEMBRANE PROTEIN MJ1562-RELATED"/>
    <property type="match status" value="1"/>
</dbReference>